<dbReference type="EMBL" id="UGQT01000001">
    <property type="protein sequence ID" value="STZ60632.1"/>
    <property type="molecule type" value="Genomic_DNA"/>
</dbReference>
<evidence type="ECO:0000313" key="3">
    <source>
        <dbReference type="EMBL" id="STZ60632.1"/>
    </source>
</evidence>
<dbReference type="Pfam" id="PF11738">
    <property type="entry name" value="DUF3298"/>
    <property type="match status" value="1"/>
</dbReference>
<dbReference type="Gene3D" id="3.30.565.40">
    <property type="entry name" value="Fervidobacterium nodosum Rt17-B1 like"/>
    <property type="match status" value="1"/>
</dbReference>
<feature type="chain" id="PRO_5017069506" evidence="1">
    <location>
        <begin position="28"/>
        <end position="239"/>
    </location>
</feature>
<accession>A0A378TII9</accession>
<dbReference type="RefSeq" id="WP_179968208.1">
    <property type="nucleotide sequence ID" value="NZ_AP022600.1"/>
</dbReference>
<evidence type="ECO:0000259" key="2">
    <source>
        <dbReference type="Pfam" id="PF11738"/>
    </source>
</evidence>
<dbReference type="InterPro" id="IPR037126">
    <property type="entry name" value="PdaC/RsiV-like_sf"/>
</dbReference>
<gene>
    <name evidence="3" type="ORF">NCTC10821_04174</name>
</gene>
<protein>
    <submittedName>
        <fullName evidence="3">Putative conserved secreted protein</fullName>
    </submittedName>
</protein>
<proteinExistence type="predicted"/>
<dbReference type="InterPro" id="IPR021729">
    <property type="entry name" value="DUF3298"/>
</dbReference>
<evidence type="ECO:0000256" key="1">
    <source>
        <dbReference type="SAM" id="SignalP"/>
    </source>
</evidence>
<feature type="domain" description="DUF3298" evidence="2">
    <location>
        <begin position="155"/>
        <end position="229"/>
    </location>
</feature>
<reference evidence="3 4" key="1">
    <citation type="submission" date="2018-06" db="EMBL/GenBank/DDBJ databases">
        <authorList>
            <consortium name="Pathogen Informatics"/>
            <person name="Doyle S."/>
        </authorList>
    </citation>
    <scope>NUCLEOTIDE SEQUENCE [LARGE SCALE GENOMIC DNA]</scope>
    <source>
        <strain evidence="3 4">NCTC10821</strain>
    </source>
</reference>
<dbReference type="InterPro" id="IPR053421">
    <property type="entry name" value="Esterase_Immunogenic_RsiV"/>
</dbReference>
<sequence>MINILRTALVAATVGAAALGLAGGAAAAPLNDPLGLCATHNTEGECLYGAAGPSRSIDVTFPAGGPQEQQIVDYATKTVNDFTDMAGELGTLDNPLPLEDLSIAGTRYTSGTPPTGTQSVVLEVNQMIRGAAHPMDWYQSFTYNDATQQPVTFNTLFRPGTTPLPVIVPIVEQQLSEQSGAPITLDPAIGLDPANYQSFAVTDDAVLFFFGKNQIHAAYGATSVSVPRSAIADLLTPGI</sequence>
<dbReference type="AlphaFoldDB" id="A0A378TII9"/>
<dbReference type="Gene3D" id="3.90.640.20">
    <property type="entry name" value="Heat-shock cognate protein, ATPase"/>
    <property type="match status" value="1"/>
</dbReference>
<name>A0A378TII9_9MYCO</name>
<dbReference type="NCBIfam" id="NF043047">
    <property type="entry name" value="EstaseRv3036c"/>
    <property type="match status" value="1"/>
</dbReference>
<dbReference type="Proteomes" id="UP000254978">
    <property type="component" value="Unassembled WGS sequence"/>
</dbReference>
<evidence type="ECO:0000313" key="4">
    <source>
        <dbReference type="Proteomes" id="UP000254978"/>
    </source>
</evidence>
<organism evidence="3 4">
    <name type="scientific">Mycolicibacterium tokaiense</name>
    <dbReference type="NCBI Taxonomy" id="39695"/>
    <lineage>
        <taxon>Bacteria</taxon>
        <taxon>Bacillati</taxon>
        <taxon>Actinomycetota</taxon>
        <taxon>Actinomycetes</taxon>
        <taxon>Mycobacteriales</taxon>
        <taxon>Mycobacteriaceae</taxon>
        <taxon>Mycolicibacterium</taxon>
    </lineage>
</organism>
<keyword evidence="1" id="KW-0732">Signal</keyword>
<feature type="signal peptide" evidence="1">
    <location>
        <begin position="1"/>
        <end position="27"/>
    </location>
</feature>
<keyword evidence="4" id="KW-1185">Reference proteome</keyword>